<keyword evidence="3" id="KW-0521">NADP</keyword>
<dbReference type="InterPro" id="IPR011128">
    <property type="entry name" value="G3P_DH_NAD-dep_N"/>
</dbReference>
<dbReference type="PANTHER" id="PTHR11728">
    <property type="entry name" value="GLYCEROL-3-PHOSPHATE DEHYDROGENASE"/>
    <property type="match status" value="1"/>
</dbReference>
<feature type="domain" description="Glycerol-3-phosphate dehydrogenase NAD-dependent C-terminal" evidence="14">
    <location>
        <begin position="174"/>
        <end position="303"/>
    </location>
</feature>
<protein>
    <recommendedName>
        <fullName evidence="12">Glycerol-3-phosphate dehydrogenase</fullName>
        <ecNumber evidence="12">1.1.1.94</ecNumber>
    </recommendedName>
</protein>
<dbReference type="InterPro" id="IPR013328">
    <property type="entry name" value="6PGD_dom2"/>
</dbReference>
<feature type="domain" description="Glycerol-3-phosphate dehydrogenase NAD-dependent N-terminal" evidence="13">
    <location>
        <begin position="3"/>
        <end position="153"/>
    </location>
</feature>
<sequence>MRITVIGCGRWGSLIAWYLDRTGHAVTLYGRPGSRHMQRFLATRRNDLLELPESIRLSTDLSCVRQAETVVISIGSQGLQGLMDQLRPLTLGDKIFVLCMKGLEQGTGRRLSQIAQENLDPSNAVAVWLGPGHVQEFYRGIPNCMVIDSSREDVKRLLVQSFSSDLIRFYYGEDLIGNEVGAAAKNVVGIAAGFLDGKGLSSLKGALMSRGTREVARLIQAMGGSQLSAYGLCHLGDYEATVFSRYSHNRQFGESFIRGETYTDLAEGYYTVEALVLLGERYGVELPICQAVHRILYCGADPMAELRTLLDRDLTREFGES</sequence>
<evidence type="ECO:0000256" key="3">
    <source>
        <dbReference type="ARBA" id="ARBA00022857"/>
    </source>
</evidence>
<evidence type="ECO:0000256" key="1">
    <source>
        <dbReference type="ARBA" id="ARBA00011009"/>
    </source>
</evidence>
<reference evidence="15" key="1">
    <citation type="submission" date="2021-10" db="EMBL/GenBank/DDBJ databases">
        <title>Anaerobic single-cell dispensing facilitates the cultivation of human gut bacteria.</title>
        <authorList>
            <person name="Afrizal A."/>
        </authorList>
    </citation>
    <scope>NUCLEOTIDE SEQUENCE</scope>
    <source>
        <strain evidence="15">CLA-AA-H272</strain>
    </source>
</reference>
<dbReference type="PRINTS" id="PR00077">
    <property type="entry name" value="GPDHDRGNASE"/>
</dbReference>
<evidence type="ECO:0000256" key="10">
    <source>
        <dbReference type="PIRSR" id="PIRSR000114-3"/>
    </source>
</evidence>
<evidence type="ECO:0000259" key="13">
    <source>
        <dbReference type="Pfam" id="PF01210"/>
    </source>
</evidence>
<keyword evidence="7" id="KW-0594">Phospholipid biosynthesis</keyword>
<keyword evidence="4 11" id="KW-0560">Oxidoreductase</keyword>
<keyword evidence="8" id="KW-1208">Phospholipid metabolism</keyword>
<evidence type="ECO:0000256" key="2">
    <source>
        <dbReference type="ARBA" id="ARBA00022516"/>
    </source>
</evidence>
<evidence type="ECO:0000256" key="7">
    <source>
        <dbReference type="ARBA" id="ARBA00023209"/>
    </source>
</evidence>
<evidence type="ECO:0000256" key="6">
    <source>
        <dbReference type="ARBA" id="ARBA00023098"/>
    </source>
</evidence>
<dbReference type="InterPro" id="IPR036291">
    <property type="entry name" value="NAD(P)-bd_dom_sf"/>
</dbReference>
<keyword evidence="6" id="KW-0443">Lipid metabolism</keyword>
<dbReference type="PIRSF" id="PIRSF000114">
    <property type="entry name" value="Glycerol-3-P_dh"/>
    <property type="match status" value="1"/>
</dbReference>
<dbReference type="PANTHER" id="PTHR11728:SF1">
    <property type="entry name" value="GLYCEROL-3-PHOSPHATE DEHYDROGENASE [NAD(+)] 2, CHLOROPLASTIC"/>
    <property type="match status" value="1"/>
</dbReference>
<gene>
    <name evidence="15" type="ORF">LKD37_14165</name>
</gene>
<organism evidence="15 16">
    <name type="scientific">Brotocaccenecus cirricatena</name>
    <dbReference type="NCBI Taxonomy" id="3064195"/>
    <lineage>
        <taxon>Bacteria</taxon>
        <taxon>Bacillati</taxon>
        <taxon>Bacillota</taxon>
        <taxon>Clostridia</taxon>
        <taxon>Eubacteriales</taxon>
        <taxon>Oscillospiraceae</taxon>
        <taxon>Brotocaccenecus</taxon>
    </lineage>
</organism>
<evidence type="ECO:0000256" key="4">
    <source>
        <dbReference type="ARBA" id="ARBA00023002"/>
    </source>
</evidence>
<evidence type="ECO:0000256" key="9">
    <source>
        <dbReference type="PIRSR" id="PIRSR000114-1"/>
    </source>
</evidence>
<dbReference type="PROSITE" id="PS00957">
    <property type="entry name" value="NAD_G3PDH"/>
    <property type="match status" value="1"/>
</dbReference>
<comment type="similarity">
    <text evidence="1 11">Belongs to the NAD-dependent glycerol-3-phosphate dehydrogenase family.</text>
</comment>
<dbReference type="InterPro" id="IPR006109">
    <property type="entry name" value="G3P_DH_NAD-dep_C"/>
</dbReference>
<evidence type="ECO:0000256" key="11">
    <source>
        <dbReference type="RuleBase" id="RU000437"/>
    </source>
</evidence>
<evidence type="ECO:0000256" key="12">
    <source>
        <dbReference type="RuleBase" id="RU000439"/>
    </source>
</evidence>
<dbReference type="Proteomes" id="UP001199319">
    <property type="component" value="Unassembled WGS sequence"/>
</dbReference>
<name>A0AAE3DGL0_9FIRM</name>
<evidence type="ECO:0000256" key="8">
    <source>
        <dbReference type="ARBA" id="ARBA00023264"/>
    </source>
</evidence>
<dbReference type="Pfam" id="PF01210">
    <property type="entry name" value="NAD_Gly3P_dh_N"/>
    <property type="match status" value="1"/>
</dbReference>
<dbReference type="InterPro" id="IPR006168">
    <property type="entry name" value="G3P_DH_NAD-dep"/>
</dbReference>
<keyword evidence="5 10" id="KW-0520">NAD</keyword>
<dbReference type="AlphaFoldDB" id="A0AAE3DGL0"/>
<feature type="binding site" evidence="10">
    <location>
        <begin position="7"/>
        <end position="12"/>
    </location>
    <ligand>
        <name>NAD(+)</name>
        <dbReference type="ChEBI" id="CHEBI:57540"/>
    </ligand>
</feature>
<proteinExistence type="inferred from homology"/>
<dbReference type="EC" id="1.1.1.94" evidence="12"/>
<dbReference type="GO" id="GO:0051287">
    <property type="term" value="F:NAD binding"/>
    <property type="evidence" value="ECO:0007669"/>
    <property type="project" value="InterPro"/>
</dbReference>
<comment type="catalytic activity">
    <reaction evidence="12">
        <text>sn-glycerol 3-phosphate + NADP(+) = dihydroxyacetone phosphate + NADPH + H(+)</text>
        <dbReference type="Rhea" id="RHEA:11096"/>
        <dbReference type="ChEBI" id="CHEBI:15378"/>
        <dbReference type="ChEBI" id="CHEBI:57597"/>
        <dbReference type="ChEBI" id="CHEBI:57642"/>
        <dbReference type="ChEBI" id="CHEBI:57783"/>
        <dbReference type="ChEBI" id="CHEBI:58349"/>
        <dbReference type="EC" id="1.1.1.94"/>
    </reaction>
</comment>
<accession>A0AAE3DGL0</accession>
<dbReference type="NCBIfam" id="NF000940">
    <property type="entry name" value="PRK00094.1-2"/>
    <property type="match status" value="1"/>
</dbReference>
<dbReference type="GO" id="GO:0005975">
    <property type="term" value="P:carbohydrate metabolic process"/>
    <property type="evidence" value="ECO:0007669"/>
    <property type="project" value="InterPro"/>
</dbReference>
<dbReference type="Gene3D" id="3.40.50.720">
    <property type="entry name" value="NAD(P)-binding Rossmann-like Domain"/>
    <property type="match status" value="1"/>
</dbReference>
<dbReference type="SUPFAM" id="SSF51735">
    <property type="entry name" value="NAD(P)-binding Rossmann-fold domains"/>
    <property type="match status" value="1"/>
</dbReference>
<dbReference type="GO" id="GO:0046168">
    <property type="term" value="P:glycerol-3-phosphate catabolic process"/>
    <property type="evidence" value="ECO:0007669"/>
    <property type="project" value="InterPro"/>
</dbReference>
<dbReference type="Pfam" id="PF07479">
    <property type="entry name" value="NAD_Gly3P_dh_C"/>
    <property type="match status" value="1"/>
</dbReference>
<evidence type="ECO:0000313" key="16">
    <source>
        <dbReference type="Proteomes" id="UP001199319"/>
    </source>
</evidence>
<dbReference type="EMBL" id="JAJEPW010000060">
    <property type="protein sequence ID" value="MCC2130641.1"/>
    <property type="molecule type" value="Genomic_DNA"/>
</dbReference>
<dbReference type="InterPro" id="IPR008927">
    <property type="entry name" value="6-PGluconate_DH-like_C_sf"/>
</dbReference>
<dbReference type="GO" id="GO:0005829">
    <property type="term" value="C:cytosol"/>
    <property type="evidence" value="ECO:0007669"/>
    <property type="project" value="TreeGrafter"/>
</dbReference>
<comment type="caution">
    <text evidence="15">The sequence shown here is derived from an EMBL/GenBank/DDBJ whole genome shotgun (WGS) entry which is preliminary data.</text>
</comment>
<dbReference type="Gene3D" id="1.10.1040.10">
    <property type="entry name" value="N-(1-d-carboxylethyl)-l-norvaline Dehydrogenase, domain 2"/>
    <property type="match status" value="1"/>
</dbReference>
<evidence type="ECO:0000313" key="15">
    <source>
        <dbReference type="EMBL" id="MCC2130641.1"/>
    </source>
</evidence>
<dbReference type="RefSeq" id="WP_302929798.1">
    <property type="nucleotide sequence ID" value="NZ_JAJEPW010000060.1"/>
</dbReference>
<dbReference type="GO" id="GO:0047952">
    <property type="term" value="F:glycerol-3-phosphate dehydrogenase [NAD(P)+] activity"/>
    <property type="evidence" value="ECO:0007669"/>
    <property type="project" value="UniProtKB-EC"/>
</dbReference>
<keyword evidence="2" id="KW-0444">Lipid biosynthesis</keyword>
<dbReference type="GO" id="GO:0008654">
    <property type="term" value="P:phospholipid biosynthetic process"/>
    <property type="evidence" value="ECO:0007669"/>
    <property type="project" value="UniProtKB-KW"/>
</dbReference>
<keyword evidence="16" id="KW-1185">Reference proteome</keyword>
<feature type="active site" description="Proton acceptor" evidence="9">
    <location>
        <position position="185"/>
    </location>
</feature>
<evidence type="ECO:0000256" key="5">
    <source>
        <dbReference type="ARBA" id="ARBA00023027"/>
    </source>
</evidence>
<evidence type="ECO:0000259" key="14">
    <source>
        <dbReference type="Pfam" id="PF07479"/>
    </source>
</evidence>
<dbReference type="SUPFAM" id="SSF48179">
    <property type="entry name" value="6-phosphogluconate dehydrogenase C-terminal domain-like"/>
    <property type="match status" value="1"/>
</dbReference>